<organism evidence="4 5">
    <name type="scientific">Planctopirus ephydatiae</name>
    <dbReference type="NCBI Taxonomy" id="2528019"/>
    <lineage>
        <taxon>Bacteria</taxon>
        <taxon>Pseudomonadati</taxon>
        <taxon>Planctomycetota</taxon>
        <taxon>Planctomycetia</taxon>
        <taxon>Planctomycetales</taxon>
        <taxon>Planctomycetaceae</taxon>
        <taxon>Planctopirus</taxon>
    </lineage>
</organism>
<dbReference type="PANTHER" id="PTHR21600">
    <property type="entry name" value="MITOCHONDRIAL RNA PSEUDOURIDINE SYNTHASE"/>
    <property type="match status" value="1"/>
</dbReference>
<keyword evidence="5" id="KW-1185">Reference proteome</keyword>
<dbReference type="Gene3D" id="3.30.2350.10">
    <property type="entry name" value="Pseudouridine synthase"/>
    <property type="match status" value="1"/>
</dbReference>
<evidence type="ECO:0000313" key="4">
    <source>
        <dbReference type="EMBL" id="QDV29508.1"/>
    </source>
</evidence>
<dbReference type="Pfam" id="PF00849">
    <property type="entry name" value="PseudoU_synth_2"/>
    <property type="match status" value="1"/>
</dbReference>
<evidence type="ECO:0000313" key="5">
    <source>
        <dbReference type="Proteomes" id="UP000315349"/>
    </source>
</evidence>
<dbReference type="GO" id="GO:0001522">
    <property type="term" value="P:pseudouridine synthesis"/>
    <property type="evidence" value="ECO:0007669"/>
    <property type="project" value="InterPro"/>
</dbReference>
<dbReference type="GO" id="GO:0160149">
    <property type="term" value="F:tRNA pseudouridine(65) synthase activity"/>
    <property type="evidence" value="ECO:0007669"/>
    <property type="project" value="UniProtKB-EC"/>
</dbReference>
<dbReference type="CDD" id="cd02869">
    <property type="entry name" value="PseudoU_synth_RluA_like"/>
    <property type="match status" value="1"/>
</dbReference>
<keyword evidence="2 4" id="KW-0413">Isomerase</keyword>
<protein>
    <submittedName>
        <fullName evidence="4">tRNA pseudouridine synthase C</fullName>
        <ecNumber evidence="4">5.4.99.26</ecNumber>
    </submittedName>
</protein>
<evidence type="ECO:0000259" key="3">
    <source>
        <dbReference type="Pfam" id="PF00849"/>
    </source>
</evidence>
<accession>A0A518GLR5</accession>
<proteinExistence type="inferred from homology"/>
<feature type="domain" description="Pseudouridine synthase RsuA/RluA-like" evidence="3">
    <location>
        <begin position="30"/>
        <end position="184"/>
    </location>
</feature>
<dbReference type="EC" id="5.4.99.26" evidence="4"/>
<dbReference type="RefSeq" id="WP_145297446.1">
    <property type="nucleotide sequence ID" value="NZ_CP036299.1"/>
</dbReference>
<dbReference type="EMBL" id="CP036299">
    <property type="protein sequence ID" value="QDV29508.1"/>
    <property type="molecule type" value="Genomic_DNA"/>
</dbReference>
<dbReference type="KEGG" id="peh:Spb1_14150"/>
<dbReference type="Proteomes" id="UP000315349">
    <property type="component" value="Chromosome"/>
</dbReference>
<sequence>MSPNVLPTHLMIEPTWSLEPQILLEDGPLLAIWKPAGLLTQGVPQGLPTLENWVKNWIREKYAKPGNVYLGIPHRLDRPVSGVMLFARNSKAAARLAEVFRDRRVKKTYTAVVEGVPPQTTERLTHYLLKDPQAAHSQVVAESTPGSKSAILDYRLLGTVAGRSLLEIELQTGRMHQIRAQMAAMGCPVVGDQEYQIPQAGDTTARTIEEQSKTNLTAQPRGSERIALHASRIIVPHPIRFDEVTINAPFPAEWAGYWPESVKDLDGEA</sequence>
<dbReference type="OrthoDB" id="9784108at2"/>
<dbReference type="SUPFAM" id="SSF55120">
    <property type="entry name" value="Pseudouridine synthase"/>
    <property type="match status" value="1"/>
</dbReference>
<dbReference type="InterPro" id="IPR050188">
    <property type="entry name" value="RluA_PseudoU_synthase"/>
</dbReference>
<dbReference type="InterPro" id="IPR006145">
    <property type="entry name" value="PsdUridine_synth_RsuA/RluA"/>
</dbReference>
<reference evidence="4 5" key="1">
    <citation type="submission" date="2019-02" db="EMBL/GenBank/DDBJ databases">
        <title>Deep-cultivation of Planctomycetes and their phenomic and genomic characterization uncovers novel biology.</title>
        <authorList>
            <person name="Wiegand S."/>
            <person name="Jogler M."/>
            <person name="Boedeker C."/>
            <person name="Pinto D."/>
            <person name="Vollmers J."/>
            <person name="Rivas-Marin E."/>
            <person name="Kohn T."/>
            <person name="Peeters S.H."/>
            <person name="Heuer A."/>
            <person name="Rast P."/>
            <person name="Oberbeckmann S."/>
            <person name="Bunk B."/>
            <person name="Jeske O."/>
            <person name="Meyerdierks A."/>
            <person name="Storesund J.E."/>
            <person name="Kallscheuer N."/>
            <person name="Luecker S."/>
            <person name="Lage O.M."/>
            <person name="Pohl T."/>
            <person name="Merkel B.J."/>
            <person name="Hornburger P."/>
            <person name="Mueller R.-W."/>
            <person name="Bruemmer F."/>
            <person name="Labrenz M."/>
            <person name="Spormann A.M."/>
            <person name="Op den Camp H."/>
            <person name="Overmann J."/>
            <person name="Amann R."/>
            <person name="Jetten M.S.M."/>
            <person name="Mascher T."/>
            <person name="Medema M.H."/>
            <person name="Devos D.P."/>
            <person name="Kaster A.-K."/>
            <person name="Ovreas L."/>
            <person name="Rohde M."/>
            <person name="Galperin M.Y."/>
            <person name="Jogler C."/>
        </authorList>
    </citation>
    <scope>NUCLEOTIDE SEQUENCE [LARGE SCALE GENOMIC DNA]</scope>
    <source>
        <strain evidence="4 5">Spb1</strain>
    </source>
</reference>
<dbReference type="PANTHER" id="PTHR21600:SF83">
    <property type="entry name" value="PSEUDOURIDYLATE SYNTHASE RPUSD4, MITOCHONDRIAL"/>
    <property type="match status" value="1"/>
</dbReference>
<name>A0A518GLR5_9PLAN</name>
<dbReference type="AlphaFoldDB" id="A0A518GLR5"/>
<gene>
    <name evidence="4" type="primary">truC_1</name>
    <name evidence="4" type="ORF">Spb1_14150</name>
</gene>
<dbReference type="GO" id="GO:0006396">
    <property type="term" value="P:RNA processing"/>
    <property type="evidence" value="ECO:0007669"/>
    <property type="project" value="UniProtKB-ARBA"/>
</dbReference>
<evidence type="ECO:0000256" key="1">
    <source>
        <dbReference type="ARBA" id="ARBA00010876"/>
    </source>
</evidence>
<dbReference type="GO" id="GO:0003723">
    <property type="term" value="F:RNA binding"/>
    <property type="evidence" value="ECO:0007669"/>
    <property type="project" value="InterPro"/>
</dbReference>
<comment type="similarity">
    <text evidence="1">Belongs to the pseudouridine synthase RluA family.</text>
</comment>
<dbReference type="InterPro" id="IPR020103">
    <property type="entry name" value="PsdUridine_synth_cat_dom_sf"/>
</dbReference>
<evidence type="ECO:0000256" key="2">
    <source>
        <dbReference type="ARBA" id="ARBA00023235"/>
    </source>
</evidence>